<proteinExistence type="predicted"/>
<name>A0A0V0I3Z3_SOLCH</name>
<dbReference type="EMBL" id="GEDG01011635">
    <property type="protein sequence ID" value="JAP27002.1"/>
    <property type="molecule type" value="Transcribed_RNA"/>
</dbReference>
<accession>A0A0V0I3Z3</accession>
<organism evidence="1">
    <name type="scientific">Solanum chacoense</name>
    <name type="common">Chaco potato</name>
    <dbReference type="NCBI Taxonomy" id="4108"/>
    <lineage>
        <taxon>Eukaryota</taxon>
        <taxon>Viridiplantae</taxon>
        <taxon>Streptophyta</taxon>
        <taxon>Embryophyta</taxon>
        <taxon>Tracheophyta</taxon>
        <taxon>Spermatophyta</taxon>
        <taxon>Magnoliopsida</taxon>
        <taxon>eudicotyledons</taxon>
        <taxon>Gunneridae</taxon>
        <taxon>Pentapetalae</taxon>
        <taxon>asterids</taxon>
        <taxon>lamiids</taxon>
        <taxon>Solanales</taxon>
        <taxon>Solanaceae</taxon>
        <taxon>Solanoideae</taxon>
        <taxon>Solaneae</taxon>
        <taxon>Solanum</taxon>
    </lineage>
</organism>
<protein>
    <submittedName>
        <fullName evidence="1">Putative ovule protein</fullName>
    </submittedName>
</protein>
<dbReference type="AlphaFoldDB" id="A0A0V0I3Z3"/>
<sequence>MNLYETILDSASVFKNLFVFTGVFRNKSELTGGVVWTVKVARGRAEEKGGSGAAAGLGCSTAFVGGAVRG</sequence>
<evidence type="ECO:0000313" key="1">
    <source>
        <dbReference type="EMBL" id="JAP27002.1"/>
    </source>
</evidence>
<reference evidence="1" key="1">
    <citation type="submission" date="2015-12" db="EMBL/GenBank/DDBJ databases">
        <title>Gene expression during late stages of embryo sac development: a critical building block for successful pollen-pistil interactions.</title>
        <authorList>
            <person name="Liu Y."/>
            <person name="Joly V."/>
            <person name="Sabar M."/>
            <person name="Matton D.P."/>
        </authorList>
    </citation>
    <scope>NUCLEOTIDE SEQUENCE</scope>
</reference>